<comment type="caution">
    <text evidence="1">The sequence shown here is derived from an EMBL/GenBank/DDBJ whole genome shotgun (WGS) entry which is preliminary data.</text>
</comment>
<name>A0A368FP89_ANCCA</name>
<proteinExistence type="predicted"/>
<accession>A0A368FP89</accession>
<organism evidence="1 2">
    <name type="scientific">Ancylostoma caninum</name>
    <name type="common">Dog hookworm</name>
    <dbReference type="NCBI Taxonomy" id="29170"/>
    <lineage>
        <taxon>Eukaryota</taxon>
        <taxon>Metazoa</taxon>
        <taxon>Ecdysozoa</taxon>
        <taxon>Nematoda</taxon>
        <taxon>Chromadorea</taxon>
        <taxon>Rhabditida</taxon>
        <taxon>Rhabditina</taxon>
        <taxon>Rhabditomorpha</taxon>
        <taxon>Strongyloidea</taxon>
        <taxon>Ancylostomatidae</taxon>
        <taxon>Ancylostomatinae</taxon>
        <taxon>Ancylostoma</taxon>
    </lineage>
</organism>
<dbReference type="OrthoDB" id="5873337at2759"/>
<evidence type="ECO:0000313" key="1">
    <source>
        <dbReference type="EMBL" id="RCN33943.1"/>
    </source>
</evidence>
<dbReference type="AlphaFoldDB" id="A0A368FP89"/>
<dbReference type="EMBL" id="JOJR01000845">
    <property type="protein sequence ID" value="RCN33943.1"/>
    <property type="molecule type" value="Genomic_DNA"/>
</dbReference>
<keyword evidence="2" id="KW-1185">Reference proteome</keyword>
<gene>
    <name evidence="1" type="ORF">ANCCAN_20210</name>
</gene>
<dbReference type="Proteomes" id="UP000252519">
    <property type="component" value="Unassembled WGS sequence"/>
</dbReference>
<protein>
    <submittedName>
        <fullName evidence="1">Uncharacterized protein</fullName>
    </submittedName>
</protein>
<evidence type="ECO:0000313" key="2">
    <source>
        <dbReference type="Proteomes" id="UP000252519"/>
    </source>
</evidence>
<sequence length="144" mass="16332">MMAVGGLAKLLQGPRTPRSLPAGRTKTGTFVTTFSDVLHALLYYFAREERHCSVRDHEAQISSYVKLLKGAASVIALLEHRCLSYHQHRTKCEYEEKVHLLLRYEFFSVPCLVALRPAETSPSHKENNGMSPTTDELLARLQQY</sequence>
<reference evidence="1 2" key="1">
    <citation type="submission" date="2014-10" db="EMBL/GenBank/DDBJ databases">
        <title>Draft genome of the hookworm Ancylostoma caninum.</title>
        <authorList>
            <person name="Mitreva M."/>
        </authorList>
    </citation>
    <scope>NUCLEOTIDE SEQUENCE [LARGE SCALE GENOMIC DNA]</scope>
    <source>
        <strain evidence="1 2">Baltimore</strain>
    </source>
</reference>